<organism evidence="1">
    <name type="scientific">bioreactor metagenome</name>
    <dbReference type="NCBI Taxonomy" id="1076179"/>
    <lineage>
        <taxon>unclassified sequences</taxon>
        <taxon>metagenomes</taxon>
        <taxon>ecological metagenomes</taxon>
    </lineage>
</organism>
<dbReference type="InterPro" id="IPR011048">
    <property type="entry name" value="Haem_d1_sf"/>
</dbReference>
<dbReference type="Gene3D" id="2.130.10.10">
    <property type="entry name" value="YVTN repeat-like/Quinoprotein amine dehydrogenase"/>
    <property type="match status" value="2"/>
</dbReference>
<dbReference type="SUPFAM" id="SSF51004">
    <property type="entry name" value="C-terminal (heme d1) domain of cytochrome cd1-nitrite reductase"/>
    <property type="match status" value="1"/>
</dbReference>
<proteinExistence type="predicted"/>
<gene>
    <name evidence="1" type="ORF">SDC9_60957</name>
</gene>
<sequence>MVNAVSKNIYYVSKLGTDTVSIIDGDNLSIIEEVKVGPRPYDIAIDNKNNVYIATDRNNKVTIIDHATKTEKSLYIPNNGHIKVDSISQRIYVSSTEEVHVYSLYDGEELGRINGFIAVDCIDLNSDGSKLFILDIFQNEIKVYDTSSLMLIKKYNKIGMAPNYIFIEDEERYIYISNKSASRGKFTGNIHVVDLESDKISYIEFPLGSSITDLEGNSNYLYAVNNGLNRIDIIDLKKYEVTESIKTTLEEPQKIRISLDKRLLLVTSKDNKGRGALDIIDIEKQIIVNTFKFKENNCNPYDIGVIKEEKILYNSLEENLNENKESAILANKVISTYKEKIIFQQETNELLSEEIIEVEEVIFEKCKVVEESKSRGLIDNKRNYLIFKFEFYIPYYISCINSKKEKIIIKGILNGKQKAVLYIEDNNSLDDLDFIIRSSTQLMITPYIKDRFIIFDASSIITTYIIKEELVFLPDKLKEL</sequence>
<protein>
    <submittedName>
        <fullName evidence="1">Uncharacterized protein</fullName>
    </submittedName>
</protein>
<accession>A0A644XK46</accession>
<dbReference type="AlphaFoldDB" id="A0A644XK46"/>
<dbReference type="InterPro" id="IPR051200">
    <property type="entry name" value="Host-pathogen_enzymatic-act"/>
</dbReference>
<dbReference type="PANTHER" id="PTHR47197:SF3">
    <property type="entry name" value="DIHYDRO-HEME D1 DEHYDROGENASE"/>
    <property type="match status" value="1"/>
</dbReference>
<name>A0A644XK46_9ZZZZ</name>
<dbReference type="InterPro" id="IPR015943">
    <property type="entry name" value="WD40/YVTN_repeat-like_dom_sf"/>
</dbReference>
<dbReference type="PANTHER" id="PTHR47197">
    <property type="entry name" value="PROTEIN NIRF"/>
    <property type="match status" value="1"/>
</dbReference>
<reference evidence="1" key="1">
    <citation type="submission" date="2019-08" db="EMBL/GenBank/DDBJ databases">
        <authorList>
            <person name="Kucharzyk K."/>
            <person name="Murdoch R.W."/>
            <person name="Higgins S."/>
            <person name="Loffler F."/>
        </authorList>
    </citation>
    <scope>NUCLEOTIDE SEQUENCE</scope>
</reference>
<comment type="caution">
    <text evidence="1">The sequence shown here is derived from an EMBL/GenBank/DDBJ whole genome shotgun (WGS) entry which is preliminary data.</text>
</comment>
<dbReference type="EMBL" id="VSSQ01002305">
    <property type="protein sequence ID" value="MPM14593.1"/>
    <property type="molecule type" value="Genomic_DNA"/>
</dbReference>
<evidence type="ECO:0000313" key="1">
    <source>
        <dbReference type="EMBL" id="MPM14593.1"/>
    </source>
</evidence>